<dbReference type="EMBL" id="CM004387">
    <property type="protein sequence ID" value="OAY60743.1"/>
    <property type="molecule type" value="Genomic_DNA"/>
</dbReference>
<sequence>MHGRYLELMLAINENGFSGDVQNEMSTSIPKVGSGRSVKAIGGGAEKIAAIEGAEDMRFSLNRVDNSRSDGDADEFTEEGGSVIMLDEVLDLLSRMWSSGTQMRKHDCRYLDTNEGLTDSNY</sequence>
<evidence type="ECO:0000313" key="1">
    <source>
        <dbReference type="EMBL" id="OAY60743.1"/>
    </source>
</evidence>
<proteinExistence type="predicted"/>
<dbReference type="STRING" id="3983.A0A2C9WKZ3"/>
<accession>A0A2C9WKZ3</accession>
<gene>
    <name evidence="1" type="ORF">MANES_01G135500</name>
</gene>
<name>A0A2C9WKZ3_MANES</name>
<protein>
    <submittedName>
        <fullName evidence="1">Uncharacterized protein</fullName>
    </submittedName>
</protein>
<reference evidence="1" key="1">
    <citation type="submission" date="2016-02" db="EMBL/GenBank/DDBJ databases">
        <title>WGS assembly of Manihot esculenta.</title>
        <authorList>
            <person name="Bredeson J.V."/>
            <person name="Prochnik S.E."/>
            <person name="Lyons J.B."/>
            <person name="Schmutz J."/>
            <person name="Grimwood J."/>
            <person name="Vrebalov J."/>
            <person name="Bart R.S."/>
            <person name="Amuge T."/>
            <person name="Ferguson M.E."/>
            <person name="Green R."/>
            <person name="Putnam N."/>
            <person name="Stites J."/>
            <person name="Rounsley S."/>
            <person name="Rokhsar D.S."/>
        </authorList>
    </citation>
    <scope>NUCLEOTIDE SEQUENCE [LARGE SCALE GENOMIC DNA]</scope>
    <source>
        <tissue evidence="1">Leaf</tissue>
    </source>
</reference>
<dbReference type="AlphaFoldDB" id="A0A2C9WKZ3"/>
<organism evidence="1">
    <name type="scientific">Manihot esculenta</name>
    <name type="common">Cassava</name>
    <name type="synonym">Jatropha manihot</name>
    <dbReference type="NCBI Taxonomy" id="3983"/>
    <lineage>
        <taxon>Eukaryota</taxon>
        <taxon>Viridiplantae</taxon>
        <taxon>Streptophyta</taxon>
        <taxon>Embryophyta</taxon>
        <taxon>Tracheophyta</taxon>
        <taxon>Spermatophyta</taxon>
        <taxon>Magnoliopsida</taxon>
        <taxon>eudicotyledons</taxon>
        <taxon>Gunneridae</taxon>
        <taxon>Pentapetalae</taxon>
        <taxon>rosids</taxon>
        <taxon>fabids</taxon>
        <taxon>Malpighiales</taxon>
        <taxon>Euphorbiaceae</taxon>
        <taxon>Crotonoideae</taxon>
        <taxon>Manihoteae</taxon>
        <taxon>Manihot</taxon>
    </lineage>
</organism>